<dbReference type="EMBL" id="QNRT01000001">
    <property type="protein sequence ID" value="RBP53780.1"/>
    <property type="molecule type" value="Genomic_DNA"/>
</dbReference>
<dbReference type="InterPro" id="IPR036388">
    <property type="entry name" value="WH-like_DNA-bd_sf"/>
</dbReference>
<keyword evidence="2" id="KW-0238">DNA-binding</keyword>
<dbReference type="SUPFAM" id="SSF46894">
    <property type="entry name" value="C-terminal effector domain of the bipartite response regulators"/>
    <property type="match status" value="1"/>
</dbReference>
<dbReference type="Gene3D" id="1.10.10.10">
    <property type="entry name" value="Winged helix-like DNA-binding domain superfamily/Winged helix DNA-binding domain"/>
    <property type="match status" value="1"/>
</dbReference>
<dbReference type="CDD" id="cd06170">
    <property type="entry name" value="LuxR_C_like"/>
    <property type="match status" value="1"/>
</dbReference>
<feature type="modified residue" description="4-aspartylphosphate" evidence="3">
    <location>
        <position position="59"/>
    </location>
</feature>
<evidence type="ECO:0000256" key="1">
    <source>
        <dbReference type="ARBA" id="ARBA00022553"/>
    </source>
</evidence>
<evidence type="ECO:0000259" key="4">
    <source>
        <dbReference type="PROSITE" id="PS50043"/>
    </source>
</evidence>
<keyword evidence="1 3" id="KW-0597">Phosphoprotein</keyword>
<dbReference type="InterPro" id="IPR001789">
    <property type="entry name" value="Sig_transdc_resp-reg_receiver"/>
</dbReference>
<reference evidence="6 7" key="1">
    <citation type="submission" date="2018-06" db="EMBL/GenBank/DDBJ databases">
        <title>Genomic Encyclopedia of Type Strains, Phase IV (KMG-IV): sequencing the most valuable type-strain genomes for metagenomic binning, comparative biology and taxonomic classification.</title>
        <authorList>
            <person name="Goeker M."/>
        </authorList>
    </citation>
    <scope>NUCLEOTIDE SEQUENCE [LARGE SCALE GENOMIC DNA]</scope>
    <source>
        <strain evidence="6 7">DSM 24032</strain>
    </source>
</reference>
<evidence type="ECO:0000259" key="5">
    <source>
        <dbReference type="PROSITE" id="PS50110"/>
    </source>
</evidence>
<dbReference type="PANTHER" id="PTHR45566:SF1">
    <property type="entry name" value="HTH-TYPE TRANSCRIPTIONAL REGULATOR YHJB-RELATED"/>
    <property type="match status" value="1"/>
</dbReference>
<dbReference type="InterPro" id="IPR058245">
    <property type="entry name" value="NreC/VraR/RcsB-like_REC"/>
</dbReference>
<dbReference type="InterPro" id="IPR011006">
    <property type="entry name" value="CheY-like_superfamily"/>
</dbReference>
<dbReference type="SMART" id="SM00421">
    <property type="entry name" value="HTH_LUXR"/>
    <property type="match status" value="1"/>
</dbReference>
<dbReference type="Gene3D" id="3.40.50.2300">
    <property type="match status" value="1"/>
</dbReference>
<dbReference type="GO" id="GO:0003677">
    <property type="term" value="F:DNA binding"/>
    <property type="evidence" value="ECO:0007669"/>
    <property type="project" value="UniProtKB-KW"/>
</dbReference>
<proteinExistence type="predicted"/>
<dbReference type="SMART" id="SM00448">
    <property type="entry name" value="REC"/>
    <property type="match status" value="1"/>
</dbReference>
<sequence>MTNANYRVLIIDDHKLFADGLKLILHSAQEIAEVDIASDAFVLLSDKEKLLSYDLVLIDLHMPRFSGFGFLTALKTQSLPVNVAVISGTEKKSEIERAILLGARGFIPKDSESVELNQAVAQLLSGKRYLPQQWLGEIDWLPPETKETVKSHPLTVRQLQVLELMRDGMQNKQIALILGVSTSSVKGHIELLFKNLNVNNRTACVQAAREARLI</sequence>
<gene>
    <name evidence="6" type="ORF">DFR28_1011169</name>
</gene>
<dbReference type="GO" id="GO:0000160">
    <property type="term" value="P:phosphorelay signal transduction system"/>
    <property type="evidence" value="ECO:0007669"/>
    <property type="project" value="InterPro"/>
</dbReference>
<dbReference type="GO" id="GO:0006355">
    <property type="term" value="P:regulation of DNA-templated transcription"/>
    <property type="evidence" value="ECO:0007669"/>
    <property type="project" value="InterPro"/>
</dbReference>
<dbReference type="AlphaFoldDB" id="A0A395JQ40"/>
<dbReference type="Pfam" id="PF00072">
    <property type="entry name" value="Response_reg"/>
    <property type="match status" value="1"/>
</dbReference>
<comment type="caution">
    <text evidence="6">The sequence shown here is derived from an EMBL/GenBank/DDBJ whole genome shotgun (WGS) entry which is preliminary data.</text>
</comment>
<dbReference type="Pfam" id="PF00196">
    <property type="entry name" value="GerE"/>
    <property type="match status" value="1"/>
</dbReference>
<dbReference type="Proteomes" id="UP000253083">
    <property type="component" value="Unassembled WGS sequence"/>
</dbReference>
<dbReference type="PROSITE" id="PS50110">
    <property type="entry name" value="RESPONSE_REGULATORY"/>
    <property type="match status" value="1"/>
</dbReference>
<protein>
    <submittedName>
        <fullName evidence="6">LuxR family two component transcriptional regulator</fullName>
    </submittedName>
</protein>
<accession>A0A395JQ40</accession>
<dbReference type="InterPro" id="IPR051015">
    <property type="entry name" value="EvgA-like"/>
</dbReference>
<evidence type="ECO:0000313" key="6">
    <source>
        <dbReference type="EMBL" id="RBP53780.1"/>
    </source>
</evidence>
<organism evidence="6 7">
    <name type="scientific">Arenicella xantha</name>
    <dbReference type="NCBI Taxonomy" id="644221"/>
    <lineage>
        <taxon>Bacteria</taxon>
        <taxon>Pseudomonadati</taxon>
        <taxon>Pseudomonadota</taxon>
        <taxon>Gammaproteobacteria</taxon>
        <taxon>Arenicellales</taxon>
        <taxon>Arenicellaceae</taxon>
        <taxon>Arenicella</taxon>
    </lineage>
</organism>
<name>A0A395JQ40_9GAMM</name>
<dbReference type="InParanoid" id="A0A395JQ40"/>
<dbReference type="PANTHER" id="PTHR45566">
    <property type="entry name" value="HTH-TYPE TRANSCRIPTIONAL REGULATOR YHJB-RELATED"/>
    <property type="match status" value="1"/>
</dbReference>
<feature type="domain" description="HTH luxR-type" evidence="4">
    <location>
        <begin position="147"/>
        <end position="212"/>
    </location>
</feature>
<feature type="domain" description="Response regulatory" evidence="5">
    <location>
        <begin position="7"/>
        <end position="124"/>
    </location>
</feature>
<evidence type="ECO:0000256" key="2">
    <source>
        <dbReference type="ARBA" id="ARBA00023125"/>
    </source>
</evidence>
<evidence type="ECO:0000256" key="3">
    <source>
        <dbReference type="PROSITE-ProRule" id="PRU00169"/>
    </source>
</evidence>
<dbReference type="InterPro" id="IPR000792">
    <property type="entry name" value="Tscrpt_reg_LuxR_C"/>
</dbReference>
<dbReference type="RefSeq" id="WP_113953318.1">
    <property type="nucleotide sequence ID" value="NZ_QNRT01000001.1"/>
</dbReference>
<dbReference type="SUPFAM" id="SSF52172">
    <property type="entry name" value="CheY-like"/>
    <property type="match status" value="1"/>
</dbReference>
<dbReference type="CDD" id="cd17535">
    <property type="entry name" value="REC_NarL-like"/>
    <property type="match status" value="1"/>
</dbReference>
<keyword evidence="7" id="KW-1185">Reference proteome</keyword>
<dbReference type="InterPro" id="IPR016032">
    <property type="entry name" value="Sig_transdc_resp-reg_C-effctor"/>
</dbReference>
<dbReference type="PROSITE" id="PS50043">
    <property type="entry name" value="HTH_LUXR_2"/>
    <property type="match status" value="1"/>
</dbReference>
<dbReference type="PRINTS" id="PR00038">
    <property type="entry name" value="HTHLUXR"/>
</dbReference>
<dbReference type="OrthoDB" id="9796655at2"/>
<evidence type="ECO:0000313" key="7">
    <source>
        <dbReference type="Proteomes" id="UP000253083"/>
    </source>
</evidence>